<dbReference type="GO" id="GO:0018104">
    <property type="term" value="P:peptidoglycan-protein cross-linking"/>
    <property type="evidence" value="ECO:0007669"/>
    <property type="project" value="TreeGrafter"/>
</dbReference>
<dbReference type="Proteomes" id="UP000245911">
    <property type="component" value="Unassembled WGS sequence"/>
</dbReference>
<dbReference type="CDD" id="cd16913">
    <property type="entry name" value="YkuD_like"/>
    <property type="match status" value="1"/>
</dbReference>
<keyword evidence="5 7" id="KW-0573">Peptidoglycan synthesis</keyword>
<keyword evidence="6 7" id="KW-0961">Cell wall biogenesis/degradation</keyword>
<feature type="active site" description="Proton donor/acceptor" evidence="7">
    <location>
        <position position="100"/>
    </location>
</feature>
<evidence type="ECO:0000313" key="10">
    <source>
        <dbReference type="EMBL" id="PVH30094.1"/>
    </source>
</evidence>
<feature type="domain" description="L,D-TPase catalytic" evidence="9">
    <location>
        <begin position="29"/>
        <end position="144"/>
    </location>
</feature>
<keyword evidence="4 7" id="KW-0133">Cell shape</keyword>
<dbReference type="UniPathway" id="UPA00219"/>
<protein>
    <recommendedName>
        <fullName evidence="9">L,D-TPase catalytic domain-containing protein</fullName>
    </recommendedName>
</protein>
<dbReference type="GO" id="GO:0005576">
    <property type="term" value="C:extracellular region"/>
    <property type="evidence" value="ECO:0007669"/>
    <property type="project" value="TreeGrafter"/>
</dbReference>
<feature type="signal peptide" evidence="8">
    <location>
        <begin position="1"/>
        <end position="26"/>
    </location>
</feature>
<feature type="active site" description="Nucleophile" evidence="7">
    <location>
        <position position="116"/>
    </location>
</feature>
<dbReference type="PROSITE" id="PS52029">
    <property type="entry name" value="LD_TPASE"/>
    <property type="match status" value="1"/>
</dbReference>
<keyword evidence="3" id="KW-0808">Transferase</keyword>
<name>A0A2T8HXG7_9RHOB</name>
<dbReference type="GO" id="GO:0071555">
    <property type="term" value="P:cell wall organization"/>
    <property type="evidence" value="ECO:0007669"/>
    <property type="project" value="UniProtKB-UniRule"/>
</dbReference>
<dbReference type="InterPro" id="IPR038063">
    <property type="entry name" value="Transpep_catalytic_dom"/>
</dbReference>
<comment type="similarity">
    <text evidence="2">Belongs to the YkuD family.</text>
</comment>
<accession>A0A2T8HXG7</accession>
<dbReference type="GO" id="GO:0008360">
    <property type="term" value="P:regulation of cell shape"/>
    <property type="evidence" value="ECO:0007669"/>
    <property type="project" value="UniProtKB-UniRule"/>
</dbReference>
<dbReference type="SUPFAM" id="SSF141523">
    <property type="entry name" value="L,D-transpeptidase catalytic domain-like"/>
    <property type="match status" value="1"/>
</dbReference>
<sequence>MSHFLRAAFAGVLLSFFAFSPITASASTIVARVSVDAQTMHVYIDGQLRYEWPVSTARAGKITPRGEWAPQWLSRWHRSSLYNDAPMPFAIFYDGDYAIHATDAISRLGRPASAGCVRLHPDNASLLFAMVQESGMENMRVVVID</sequence>
<reference evidence="10 11" key="1">
    <citation type="submission" date="2018-04" db="EMBL/GenBank/DDBJ databases">
        <title>Pararhodobacter oceanense sp. nov., isolated from marine intertidal sediment.</title>
        <authorList>
            <person name="Wang X.-L."/>
            <person name="Du Z.-J."/>
        </authorList>
    </citation>
    <scope>NUCLEOTIDE SEQUENCE [LARGE SCALE GENOMIC DNA]</scope>
    <source>
        <strain evidence="10 11">AM505</strain>
    </source>
</reference>
<evidence type="ECO:0000256" key="1">
    <source>
        <dbReference type="ARBA" id="ARBA00004752"/>
    </source>
</evidence>
<dbReference type="AlphaFoldDB" id="A0A2T8HXG7"/>
<dbReference type="PANTHER" id="PTHR30582">
    <property type="entry name" value="L,D-TRANSPEPTIDASE"/>
    <property type="match status" value="1"/>
</dbReference>
<dbReference type="InterPro" id="IPR050979">
    <property type="entry name" value="LD-transpeptidase"/>
</dbReference>
<dbReference type="Gene3D" id="2.40.440.10">
    <property type="entry name" value="L,D-transpeptidase catalytic domain-like"/>
    <property type="match status" value="1"/>
</dbReference>
<dbReference type="GO" id="GO:0071972">
    <property type="term" value="F:peptidoglycan L,D-transpeptidase activity"/>
    <property type="evidence" value="ECO:0007669"/>
    <property type="project" value="TreeGrafter"/>
</dbReference>
<evidence type="ECO:0000256" key="7">
    <source>
        <dbReference type="PROSITE-ProRule" id="PRU01373"/>
    </source>
</evidence>
<evidence type="ECO:0000256" key="8">
    <source>
        <dbReference type="SAM" id="SignalP"/>
    </source>
</evidence>
<feature type="chain" id="PRO_5015707106" description="L,D-TPase catalytic domain-containing protein" evidence="8">
    <location>
        <begin position="27"/>
        <end position="145"/>
    </location>
</feature>
<dbReference type="GO" id="GO:0016740">
    <property type="term" value="F:transferase activity"/>
    <property type="evidence" value="ECO:0007669"/>
    <property type="project" value="UniProtKB-KW"/>
</dbReference>
<evidence type="ECO:0000256" key="3">
    <source>
        <dbReference type="ARBA" id="ARBA00022679"/>
    </source>
</evidence>
<gene>
    <name evidence="10" type="ORF">DDE20_00530</name>
</gene>
<evidence type="ECO:0000259" key="9">
    <source>
        <dbReference type="PROSITE" id="PS52029"/>
    </source>
</evidence>
<dbReference type="PANTHER" id="PTHR30582:SF2">
    <property type="entry name" value="L,D-TRANSPEPTIDASE YCIB-RELATED"/>
    <property type="match status" value="1"/>
</dbReference>
<proteinExistence type="inferred from homology"/>
<dbReference type="OrthoDB" id="463216at2"/>
<keyword evidence="8" id="KW-0732">Signal</keyword>
<evidence type="ECO:0000256" key="2">
    <source>
        <dbReference type="ARBA" id="ARBA00005992"/>
    </source>
</evidence>
<evidence type="ECO:0000256" key="6">
    <source>
        <dbReference type="ARBA" id="ARBA00023316"/>
    </source>
</evidence>
<keyword evidence="11" id="KW-1185">Reference proteome</keyword>
<dbReference type="EMBL" id="QDKM01000001">
    <property type="protein sequence ID" value="PVH30094.1"/>
    <property type="molecule type" value="Genomic_DNA"/>
</dbReference>
<evidence type="ECO:0000256" key="4">
    <source>
        <dbReference type="ARBA" id="ARBA00022960"/>
    </source>
</evidence>
<evidence type="ECO:0000313" key="11">
    <source>
        <dbReference type="Proteomes" id="UP000245911"/>
    </source>
</evidence>
<comment type="caution">
    <text evidence="10">The sequence shown here is derived from an EMBL/GenBank/DDBJ whole genome shotgun (WGS) entry which is preliminary data.</text>
</comment>
<organism evidence="10 11">
    <name type="scientific">Pararhodobacter oceanensis</name>
    <dbReference type="NCBI Taxonomy" id="2172121"/>
    <lineage>
        <taxon>Bacteria</taxon>
        <taxon>Pseudomonadati</taxon>
        <taxon>Pseudomonadota</taxon>
        <taxon>Alphaproteobacteria</taxon>
        <taxon>Rhodobacterales</taxon>
        <taxon>Paracoccaceae</taxon>
        <taxon>Pararhodobacter</taxon>
    </lineage>
</organism>
<dbReference type="Pfam" id="PF03734">
    <property type="entry name" value="YkuD"/>
    <property type="match status" value="1"/>
</dbReference>
<comment type="pathway">
    <text evidence="1 7">Cell wall biogenesis; peptidoglycan biosynthesis.</text>
</comment>
<evidence type="ECO:0000256" key="5">
    <source>
        <dbReference type="ARBA" id="ARBA00022984"/>
    </source>
</evidence>
<dbReference type="InterPro" id="IPR005490">
    <property type="entry name" value="LD_TPept_cat_dom"/>
</dbReference>